<dbReference type="Proteomes" id="UP000749559">
    <property type="component" value="Unassembled WGS sequence"/>
</dbReference>
<name>A0A8J1TTC9_OWEFU</name>
<keyword evidence="7" id="KW-1185">Reference proteome</keyword>
<evidence type="ECO:0000256" key="2">
    <source>
        <dbReference type="ARBA" id="ARBA00022475"/>
    </source>
</evidence>
<dbReference type="CDD" id="cd00637">
    <property type="entry name" value="7tm_classA_rhodopsin-like"/>
    <property type="match status" value="1"/>
</dbReference>
<dbReference type="PROSITE" id="PS50262">
    <property type="entry name" value="G_PROTEIN_RECEP_F1_2"/>
    <property type="match status" value="1"/>
</dbReference>
<evidence type="ECO:0000256" key="4">
    <source>
        <dbReference type="ARBA" id="ARBA00022989"/>
    </source>
</evidence>
<evidence type="ECO:0000313" key="7">
    <source>
        <dbReference type="Proteomes" id="UP000749559"/>
    </source>
</evidence>
<gene>
    <name evidence="6" type="ORF">OFUS_LOCUS15376</name>
</gene>
<keyword evidence="3" id="KW-0812">Transmembrane</keyword>
<evidence type="ECO:0000256" key="1">
    <source>
        <dbReference type="ARBA" id="ARBA00004651"/>
    </source>
</evidence>
<dbReference type="SUPFAM" id="SSF81321">
    <property type="entry name" value="Family A G protein-coupled receptor-like"/>
    <property type="match status" value="1"/>
</dbReference>
<reference evidence="6" key="1">
    <citation type="submission" date="2022-03" db="EMBL/GenBank/DDBJ databases">
        <authorList>
            <person name="Martin C."/>
        </authorList>
    </citation>
    <scope>NUCLEOTIDE SEQUENCE</scope>
</reference>
<dbReference type="InterPro" id="IPR000276">
    <property type="entry name" value="GPCR_Rhodpsn"/>
</dbReference>
<keyword evidence="5" id="KW-0472">Membrane</keyword>
<evidence type="ECO:0000256" key="3">
    <source>
        <dbReference type="ARBA" id="ARBA00022692"/>
    </source>
</evidence>
<protein>
    <submittedName>
        <fullName evidence="6">Uncharacterized protein</fullName>
    </submittedName>
</protein>
<comment type="subcellular location">
    <subcellularLocation>
        <location evidence="1">Cell membrane</location>
        <topology evidence="1">Multi-pass membrane protein</topology>
    </subcellularLocation>
</comment>
<dbReference type="GO" id="GO:0005886">
    <property type="term" value="C:plasma membrane"/>
    <property type="evidence" value="ECO:0007669"/>
    <property type="project" value="UniProtKB-SubCell"/>
</dbReference>
<dbReference type="GO" id="GO:0004930">
    <property type="term" value="F:G protein-coupled receptor activity"/>
    <property type="evidence" value="ECO:0007669"/>
    <property type="project" value="InterPro"/>
</dbReference>
<dbReference type="PANTHER" id="PTHR22750">
    <property type="entry name" value="G-PROTEIN COUPLED RECEPTOR"/>
    <property type="match status" value="1"/>
</dbReference>
<organism evidence="6 7">
    <name type="scientific">Owenia fusiformis</name>
    <name type="common">Polychaete worm</name>
    <dbReference type="NCBI Taxonomy" id="6347"/>
    <lineage>
        <taxon>Eukaryota</taxon>
        <taxon>Metazoa</taxon>
        <taxon>Spiralia</taxon>
        <taxon>Lophotrochozoa</taxon>
        <taxon>Annelida</taxon>
        <taxon>Polychaeta</taxon>
        <taxon>Sedentaria</taxon>
        <taxon>Canalipalpata</taxon>
        <taxon>Sabellida</taxon>
        <taxon>Oweniida</taxon>
        <taxon>Oweniidae</taxon>
        <taxon>Owenia</taxon>
    </lineage>
</organism>
<proteinExistence type="predicted"/>
<dbReference type="Gene3D" id="1.20.1070.10">
    <property type="entry name" value="Rhodopsin 7-helix transmembrane proteins"/>
    <property type="match status" value="1"/>
</dbReference>
<dbReference type="PRINTS" id="PR00237">
    <property type="entry name" value="GPCRRHODOPSN"/>
</dbReference>
<dbReference type="Pfam" id="PF00001">
    <property type="entry name" value="7tm_1"/>
    <property type="match status" value="1"/>
</dbReference>
<accession>A0A8J1TTC9</accession>
<comment type="caution">
    <text evidence="6">The sequence shown here is derived from an EMBL/GenBank/DDBJ whole genome shotgun (WGS) entry which is preliminary data.</text>
</comment>
<evidence type="ECO:0000313" key="6">
    <source>
        <dbReference type="EMBL" id="CAH1790126.1"/>
    </source>
</evidence>
<keyword evidence="4" id="KW-1133">Transmembrane helix</keyword>
<dbReference type="OrthoDB" id="9894375at2759"/>
<keyword evidence="2" id="KW-1003">Cell membrane</keyword>
<dbReference type="InterPro" id="IPR017452">
    <property type="entry name" value="GPCR_Rhodpsn_7TM"/>
</dbReference>
<dbReference type="AlphaFoldDB" id="A0A8J1TTC9"/>
<dbReference type="EMBL" id="CAIIXF020000007">
    <property type="protein sequence ID" value="CAH1790126.1"/>
    <property type="molecule type" value="Genomic_DNA"/>
</dbReference>
<evidence type="ECO:0000256" key="5">
    <source>
        <dbReference type="ARBA" id="ARBA00023136"/>
    </source>
</evidence>
<sequence>MDIIDYNTSSNNEVEISSNDQLYDDYYDFDIRAQTILGKPDKIVVMTLGGITVIANFISLLAIRKIKGEMTPHRMLMVSLALSDILVSISIMVHLVNSVVNPGPKFPDELTRRLHHSCGRAFVDALITTAHIISLLNLLGMAIDHYIAIIWAIHYEQLLDKNRCKIMIIILWVISVICGLSDFYPGETFYGSSNLENTTVGYYGLNLFDESTNTSAIHFLNYCELASFTEYKAKYLIFAIAFLSIVGMVLIYTNIFLVVRRQTRFMQRQMGVAPDSKKAVITTLLIVGTFMLCVMPMTIFQFVMMILGILKHPWTKTEFQTLMNIQNYSYIFLVLNSLLDPFIYAARMRDVRRGYVRLFHPCCKQPNNNPNSYFVMSTSNATHLTSLGNNDRSVVTAC</sequence>